<evidence type="ECO:0000256" key="5">
    <source>
        <dbReference type="ARBA" id="ARBA00022737"/>
    </source>
</evidence>
<evidence type="ECO:0000256" key="7">
    <source>
        <dbReference type="ARBA" id="ARBA00023136"/>
    </source>
</evidence>
<evidence type="ECO:0000259" key="10">
    <source>
        <dbReference type="Pfam" id="PF08263"/>
    </source>
</evidence>
<comment type="subcellular location">
    <subcellularLocation>
        <location evidence="1">Membrane</location>
        <topology evidence="1">Single-pass type I membrane protein</topology>
    </subcellularLocation>
</comment>
<evidence type="ECO:0000256" key="1">
    <source>
        <dbReference type="ARBA" id="ARBA00004479"/>
    </source>
</evidence>
<feature type="non-terminal residue" evidence="11">
    <location>
        <position position="712"/>
    </location>
</feature>
<feature type="domain" description="Leucine-rich repeat-containing N-terminal plant-type" evidence="10">
    <location>
        <begin position="41"/>
        <end position="74"/>
    </location>
</feature>
<evidence type="ECO:0000256" key="9">
    <source>
        <dbReference type="ARBA" id="ARBA00023180"/>
    </source>
</evidence>
<protein>
    <recommendedName>
        <fullName evidence="10">Leucine-rich repeat-containing N-terminal plant-type domain-containing protein</fullName>
    </recommendedName>
</protein>
<evidence type="ECO:0000256" key="2">
    <source>
        <dbReference type="ARBA" id="ARBA00022614"/>
    </source>
</evidence>
<dbReference type="InterPro" id="IPR013210">
    <property type="entry name" value="LRR_N_plant-typ"/>
</dbReference>
<dbReference type="AlphaFoldDB" id="A0A922F8V4"/>
<gene>
    <name evidence="11" type="ORF">I3842_05G253900</name>
</gene>
<evidence type="ECO:0000256" key="3">
    <source>
        <dbReference type="ARBA" id="ARBA00022692"/>
    </source>
</evidence>
<sequence>MRRTVMDKRTSTHDVLVLLSLLYMLLAITTTFTQYCHANPNALLTFKQGIIDPLNRLSSWTGEECCLWKGIGCDNVIGHVIKLNLQYRPNFSTAPELPPAALEGPINDSLLVLENVLYLDLSSNYFGGNRIPSFFGYFRNLRYLDLSDSGFKGIIPSQLGNLSNLQYLDLQSSFLISDDLEWLSRLSLLEFLDTSWVDLSKASNWLQAMNMLPSLSPISYVNFSSLVELDLPFNNFMLDLTFNNIQGVLPNARTGGELPRFFGNLCNLRYLDLSYTRCEGAGAYGILGNSAAYNMESFEYLNLARNQLSGTLPDQPCKCQNLSTLLLNSNLLSGPIPISIGSLSVKNKPQYSVLEELDVSFSASSVFDMHFSNRTRLERFLASSNSLTLQVSSDWIPPFQLPNLSNNSFHGSLSSIFCEHKAKFPNCWSRYADLLVLHLGNNNLSGNLPMSLGYLSGLQSLVLHKNNLVGNLRLSLQDCKLLKHVDLSENHFSGALPSWLGNSLEKLKILVLYSDNFNDSIPQERCRFISRCFSNFSGMVRQLEGSSRIFEDSYTLGQPWFLETTAIEETIVDQYSNMLALITSMDLSRNNLAGEIPQELTSLYSLQFLNLSNNQLVGKIPETIRAIKFLESLDISMNQLTSVITESMRSFNSLSFLNVSYNNLSGRIPRSSRFQNLIALSFIGNHDLCGPPLTVSCSGDDTPLEPIPAVNG</sequence>
<dbReference type="EMBL" id="CM031829">
    <property type="protein sequence ID" value="KAG6715455.1"/>
    <property type="molecule type" value="Genomic_DNA"/>
</dbReference>
<evidence type="ECO:0000313" key="11">
    <source>
        <dbReference type="EMBL" id="KAG6715455.1"/>
    </source>
</evidence>
<dbReference type="Proteomes" id="UP000811246">
    <property type="component" value="Chromosome 5"/>
</dbReference>
<keyword evidence="4" id="KW-0732">Signal</keyword>
<keyword evidence="8" id="KW-0675">Receptor</keyword>
<keyword evidence="2" id="KW-0433">Leucine-rich repeat</keyword>
<evidence type="ECO:0000256" key="8">
    <source>
        <dbReference type="ARBA" id="ARBA00023170"/>
    </source>
</evidence>
<dbReference type="InterPro" id="IPR001611">
    <property type="entry name" value="Leu-rich_rpt"/>
</dbReference>
<dbReference type="PANTHER" id="PTHR48063:SF100">
    <property type="entry name" value="RECEPTOR-LIKE PROTEIN EIX2"/>
    <property type="match status" value="1"/>
</dbReference>
<dbReference type="FunFam" id="3.80.10.10:FF:000095">
    <property type="entry name" value="LRR receptor-like serine/threonine-protein kinase GSO1"/>
    <property type="match status" value="1"/>
</dbReference>
<accession>A0A922F8V4</accession>
<keyword evidence="9" id="KW-0325">Glycoprotein</keyword>
<dbReference type="InterPro" id="IPR046956">
    <property type="entry name" value="RLP23-like"/>
</dbReference>
<name>A0A922F8V4_CARIL</name>
<dbReference type="GO" id="GO:0016020">
    <property type="term" value="C:membrane"/>
    <property type="evidence" value="ECO:0007669"/>
    <property type="project" value="UniProtKB-SubCell"/>
</dbReference>
<reference evidence="11" key="1">
    <citation type="submission" date="2021-01" db="EMBL/GenBank/DDBJ databases">
        <authorList>
            <person name="Lovell J.T."/>
            <person name="Bentley N."/>
            <person name="Bhattarai G."/>
            <person name="Jenkins J.W."/>
            <person name="Sreedasyam A."/>
            <person name="Alarcon Y."/>
            <person name="Bock C."/>
            <person name="Boston L."/>
            <person name="Carlson J."/>
            <person name="Cervantes K."/>
            <person name="Clermont K."/>
            <person name="Krom N."/>
            <person name="Kubenka K."/>
            <person name="Mamidi S."/>
            <person name="Mattison C."/>
            <person name="Monteros M."/>
            <person name="Pisani C."/>
            <person name="Plott C."/>
            <person name="Rajasekar S."/>
            <person name="Rhein H.S."/>
            <person name="Rohla C."/>
            <person name="Song M."/>
            <person name="Hilaire R.S."/>
            <person name="Shu S."/>
            <person name="Wells L."/>
            <person name="Wang X."/>
            <person name="Webber J."/>
            <person name="Heerema R.J."/>
            <person name="Klein P."/>
            <person name="Conner P."/>
            <person name="Grauke L."/>
            <person name="Grimwood J."/>
            <person name="Schmutz J."/>
            <person name="Randall J.J."/>
        </authorList>
    </citation>
    <scope>NUCLEOTIDE SEQUENCE</scope>
    <source>
        <tissue evidence="11">Leaf</tissue>
    </source>
</reference>
<evidence type="ECO:0000313" key="12">
    <source>
        <dbReference type="Proteomes" id="UP000811246"/>
    </source>
</evidence>
<keyword evidence="7" id="KW-0472">Membrane</keyword>
<evidence type="ECO:0000256" key="6">
    <source>
        <dbReference type="ARBA" id="ARBA00022989"/>
    </source>
</evidence>
<organism evidence="11 12">
    <name type="scientific">Carya illinoinensis</name>
    <name type="common">Pecan</name>
    <dbReference type="NCBI Taxonomy" id="32201"/>
    <lineage>
        <taxon>Eukaryota</taxon>
        <taxon>Viridiplantae</taxon>
        <taxon>Streptophyta</taxon>
        <taxon>Embryophyta</taxon>
        <taxon>Tracheophyta</taxon>
        <taxon>Spermatophyta</taxon>
        <taxon>Magnoliopsida</taxon>
        <taxon>eudicotyledons</taxon>
        <taxon>Gunneridae</taxon>
        <taxon>Pentapetalae</taxon>
        <taxon>rosids</taxon>
        <taxon>fabids</taxon>
        <taxon>Fagales</taxon>
        <taxon>Juglandaceae</taxon>
        <taxon>Carya</taxon>
    </lineage>
</organism>
<dbReference type="Pfam" id="PF08263">
    <property type="entry name" value="LRRNT_2"/>
    <property type="match status" value="1"/>
</dbReference>
<keyword evidence="3" id="KW-0812">Transmembrane</keyword>
<comment type="caution">
    <text evidence="11">The sequence shown here is derived from an EMBL/GenBank/DDBJ whole genome shotgun (WGS) entry which is preliminary data.</text>
</comment>
<proteinExistence type="predicted"/>
<dbReference type="PANTHER" id="PTHR48063">
    <property type="entry name" value="LRR RECEPTOR-LIKE KINASE"/>
    <property type="match status" value="1"/>
</dbReference>
<keyword evidence="6" id="KW-1133">Transmembrane helix</keyword>
<keyword evidence="5" id="KW-0677">Repeat</keyword>
<dbReference type="Pfam" id="PF00560">
    <property type="entry name" value="LRR_1"/>
    <property type="match status" value="7"/>
</dbReference>
<evidence type="ECO:0000256" key="4">
    <source>
        <dbReference type="ARBA" id="ARBA00022729"/>
    </source>
</evidence>